<accession>A0A8X6N1L5</accession>
<evidence type="ECO:0000313" key="2">
    <source>
        <dbReference type="Proteomes" id="UP000887013"/>
    </source>
</evidence>
<protein>
    <submittedName>
        <fullName evidence="1">Uncharacterized protein</fullName>
    </submittedName>
</protein>
<gene>
    <name evidence="1" type="ORF">NPIL_622681</name>
</gene>
<keyword evidence="2" id="KW-1185">Reference proteome</keyword>
<proteinExistence type="predicted"/>
<evidence type="ECO:0000313" key="1">
    <source>
        <dbReference type="EMBL" id="GFS89285.1"/>
    </source>
</evidence>
<sequence length="70" mass="8159">MSANIAARKMFGKSRRHFLEIEIVTTRQECSEKHRISSMLERGWYEGGSNANDFSNDIAFYPIAQWSFLK</sequence>
<organism evidence="1 2">
    <name type="scientific">Nephila pilipes</name>
    <name type="common">Giant wood spider</name>
    <name type="synonym">Nephila maculata</name>
    <dbReference type="NCBI Taxonomy" id="299642"/>
    <lineage>
        <taxon>Eukaryota</taxon>
        <taxon>Metazoa</taxon>
        <taxon>Ecdysozoa</taxon>
        <taxon>Arthropoda</taxon>
        <taxon>Chelicerata</taxon>
        <taxon>Arachnida</taxon>
        <taxon>Araneae</taxon>
        <taxon>Araneomorphae</taxon>
        <taxon>Entelegynae</taxon>
        <taxon>Araneoidea</taxon>
        <taxon>Nephilidae</taxon>
        <taxon>Nephila</taxon>
    </lineage>
</organism>
<dbReference type="AlphaFoldDB" id="A0A8X6N1L5"/>
<name>A0A8X6N1L5_NEPPI</name>
<dbReference type="EMBL" id="BMAW01004494">
    <property type="protein sequence ID" value="GFS89285.1"/>
    <property type="molecule type" value="Genomic_DNA"/>
</dbReference>
<reference evidence="1" key="1">
    <citation type="submission" date="2020-08" db="EMBL/GenBank/DDBJ databases">
        <title>Multicomponent nature underlies the extraordinary mechanical properties of spider dragline silk.</title>
        <authorList>
            <person name="Kono N."/>
            <person name="Nakamura H."/>
            <person name="Mori M."/>
            <person name="Yoshida Y."/>
            <person name="Ohtoshi R."/>
            <person name="Malay A.D."/>
            <person name="Moran D.A.P."/>
            <person name="Tomita M."/>
            <person name="Numata K."/>
            <person name="Arakawa K."/>
        </authorList>
    </citation>
    <scope>NUCLEOTIDE SEQUENCE</scope>
</reference>
<comment type="caution">
    <text evidence="1">The sequence shown here is derived from an EMBL/GenBank/DDBJ whole genome shotgun (WGS) entry which is preliminary data.</text>
</comment>
<dbReference type="Proteomes" id="UP000887013">
    <property type="component" value="Unassembled WGS sequence"/>
</dbReference>